<evidence type="ECO:0000256" key="1">
    <source>
        <dbReference type="ARBA" id="ARBA00022723"/>
    </source>
</evidence>
<dbReference type="EMBL" id="KB008110">
    <property type="protein sequence ID" value="ELR12513.1"/>
    <property type="molecule type" value="Genomic_DNA"/>
</dbReference>
<accession>L8GID2</accession>
<keyword evidence="2 4" id="KW-0863">Zinc-finger</keyword>
<feature type="region of interest" description="Disordered" evidence="5">
    <location>
        <begin position="1"/>
        <end position="34"/>
    </location>
</feature>
<evidence type="ECO:0000259" key="6">
    <source>
        <dbReference type="PROSITE" id="PS50089"/>
    </source>
</evidence>
<evidence type="ECO:0000313" key="8">
    <source>
        <dbReference type="Proteomes" id="UP000011083"/>
    </source>
</evidence>
<name>L8GID2_ACACF</name>
<dbReference type="Pfam" id="PF13923">
    <property type="entry name" value="zf-C3HC4_2"/>
    <property type="match status" value="1"/>
</dbReference>
<dbReference type="GO" id="GO:0008270">
    <property type="term" value="F:zinc ion binding"/>
    <property type="evidence" value="ECO:0007669"/>
    <property type="project" value="UniProtKB-KW"/>
</dbReference>
<dbReference type="PROSITE" id="PS50089">
    <property type="entry name" value="ZF_RING_2"/>
    <property type="match status" value="1"/>
</dbReference>
<dbReference type="InterPro" id="IPR017907">
    <property type="entry name" value="Znf_RING_CS"/>
</dbReference>
<dbReference type="GO" id="GO:0006511">
    <property type="term" value="P:ubiquitin-dependent protein catabolic process"/>
    <property type="evidence" value="ECO:0007669"/>
    <property type="project" value="TreeGrafter"/>
</dbReference>
<sequence>MEDTHTEHQPLLDQEMSRQEEGHQVPEAREEEERRPVVLYKGIQQREASQLQCPIHKGLMHDPVGTGKCKHVFCRSCLASWVALQGHCPLDARPAQVDQLWGVVQDEETGAWVAASGEGYCPALIAIGDRKAHEDSCAYRPAVLQSDEATGGAAGQLMNRLQFPQVQVNVELVMQALRTNLTRFERVLADRMDVRSLIEEQNIHRLRSGASGAMANFKEEMEAAIAGLMEKQAPLFRSIATKSESLCSEASSVARAKGNALYEGAVHMRHQAAVAGGEAINRLDVLAQELMGEVKLALMRSLEPQSCPTPPPPPPPDFVLEEEQEAEAQEEEEQEQEAELKTRRGRGRGAASRDRTGLGHRGGRRMGRLPVLDPPRDRH</sequence>
<dbReference type="PANTHER" id="PTHR46016">
    <property type="entry name" value="ZINC FINGER, RING/FYVE/PHD-TYPE"/>
    <property type="match status" value="1"/>
</dbReference>
<dbReference type="InterPro" id="IPR001841">
    <property type="entry name" value="Znf_RING"/>
</dbReference>
<dbReference type="Gene3D" id="3.30.40.10">
    <property type="entry name" value="Zinc/RING finger domain, C3HC4 (zinc finger)"/>
    <property type="match status" value="1"/>
</dbReference>
<keyword evidence="1" id="KW-0479">Metal-binding</keyword>
<reference evidence="7 8" key="1">
    <citation type="journal article" date="2013" name="Genome Biol.">
        <title>Genome of Acanthamoeba castellanii highlights extensive lateral gene transfer and early evolution of tyrosine kinase signaling.</title>
        <authorList>
            <person name="Clarke M."/>
            <person name="Lohan A.J."/>
            <person name="Liu B."/>
            <person name="Lagkouvardos I."/>
            <person name="Roy S."/>
            <person name="Zafar N."/>
            <person name="Bertelli C."/>
            <person name="Schilde C."/>
            <person name="Kianianmomeni A."/>
            <person name="Burglin T.R."/>
            <person name="Frech C."/>
            <person name="Turcotte B."/>
            <person name="Kopec K.O."/>
            <person name="Synnott J.M."/>
            <person name="Choo C."/>
            <person name="Paponov I."/>
            <person name="Finkler A."/>
            <person name="Soon Heng Tan C."/>
            <person name="Hutchins A.P."/>
            <person name="Weinmeier T."/>
            <person name="Rattei T."/>
            <person name="Chu J.S."/>
            <person name="Gimenez G."/>
            <person name="Irimia M."/>
            <person name="Rigden D.J."/>
            <person name="Fitzpatrick D.A."/>
            <person name="Lorenzo-Morales J."/>
            <person name="Bateman A."/>
            <person name="Chiu C.H."/>
            <person name="Tang P."/>
            <person name="Hegemann P."/>
            <person name="Fromm H."/>
            <person name="Raoult D."/>
            <person name="Greub G."/>
            <person name="Miranda-Saavedra D."/>
            <person name="Chen N."/>
            <person name="Nash P."/>
            <person name="Ginger M.L."/>
            <person name="Horn M."/>
            <person name="Schaap P."/>
            <person name="Caler L."/>
            <person name="Loftus B."/>
        </authorList>
    </citation>
    <scope>NUCLEOTIDE SEQUENCE [LARGE SCALE GENOMIC DNA]</scope>
    <source>
        <strain evidence="7 8">Neff</strain>
    </source>
</reference>
<dbReference type="RefSeq" id="XP_004334526.1">
    <property type="nucleotide sequence ID" value="XM_004334478.1"/>
</dbReference>
<dbReference type="PANTHER" id="PTHR46016:SF1">
    <property type="entry name" value="RING-TYPE DOMAIN-CONTAINING PROTEIN"/>
    <property type="match status" value="1"/>
</dbReference>
<dbReference type="AlphaFoldDB" id="L8GID2"/>
<dbReference type="InterPro" id="IPR013083">
    <property type="entry name" value="Znf_RING/FYVE/PHD"/>
</dbReference>
<dbReference type="GeneID" id="14913033"/>
<dbReference type="VEuPathDB" id="AmoebaDB:ACA1_028170"/>
<dbReference type="OrthoDB" id="6493466at2759"/>
<evidence type="ECO:0000256" key="3">
    <source>
        <dbReference type="ARBA" id="ARBA00022833"/>
    </source>
</evidence>
<evidence type="ECO:0000256" key="2">
    <source>
        <dbReference type="ARBA" id="ARBA00022771"/>
    </source>
</evidence>
<organism evidence="7 8">
    <name type="scientific">Acanthamoeba castellanii (strain ATCC 30010 / Neff)</name>
    <dbReference type="NCBI Taxonomy" id="1257118"/>
    <lineage>
        <taxon>Eukaryota</taxon>
        <taxon>Amoebozoa</taxon>
        <taxon>Discosea</taxon>
        <taxon>Longamoebia</taxon>
        <taxon>Centramoebida</taxon>
        <taxon>Acanthamoebidae</taxon>
        <taxon>Acanthamoeba</taxon>
    </lineage>
</organism>
<feature type="compositionally biased region" description="Pro residues" evidence="5">
    <location>
        <begin position="307"/>
        <end position="317"/>
    </location>
</feature>
<dbReference type="Proteomes" id="UP000011083">
    <property type="component" value="Unassembled WGS sequence"/>
</dbReference>
<proteinExistence type="predicted"/>
<evidence type="ECO:0000256" key="5">
    <source>
        <dbReference type="SAM" id="MobiDB-lite"/>
    </source>
</evidence>
<protein>
    <recommendedName>
        <fullName evidence="6">RING-type domain-containing protein</fullName>
    </recommendedName>
</protein>
<keyword evidence="3" id="KW-0862">Zinc</keyword>
<feature type="domain" description="RING-type" evidence="6">
    <location>
        <begin position="53"/>
        <end position="91"/>
    </location>
</feature>
<dbReference type="PROSITE" id="PS00518">
    <property type="entry name" value="ZF_RING_1"/>
    <property type="match status" value="1"/>
</dbReference>
<dbReference type="GO" id="GO:0000209">
    <property type="term" value="P:protein polyubiquitination"/>
    <property type="evidence" value="ECO:0007669"/>
    <property type="project" value="TreeGrafter"/>
</dbReference>
<evidence type="ECO:0000313" key="7">
    <source>
        <dbReference type="EMBL" id="ELR12513.1"/>
    </source>
</evidence>
<gene>
    <name evidence="7" type="ORF">ACA1_028170</name>
</gene>
<keyword evidence="8" id="KW-1185">Reference proteome</keyword>
<feature type="region of interest" description="Disordered" evidence="5">
    <location>
        <begin position="303"/>
        <end position="379"/>
    </location>
</feature>
<dbReference type="InterPro" id="IPR051438">
    <property type="entry name" value="RNF_E3_ubiq-protein_ligase"/>
</dbReference>
<evidence type="ECO:0000256" key="4">
    <source>
        <dbReference type="PROSITE-ProRule" id="PRU00175"/>
    </source>
</evidence>
<dbReference type="STRING" id="1257118.L8GID2"/>
<feature type="compositionally biased region" description="Acidic residues" evidence="5">
    <location>
        <begin position="319"/>
        <end position="337"/>
    </location>
</feature>
<dbReference type="SUPFAM" id="SSF57850">
    <property type="entry name" value="RING/U-box"/>
    <property type="match status" value="1"/>
</dbReference>
<dbReference type="KEGG" id="acan:ACA1_028170"/>
<dbReference type="GO" id="GO:0061630">
    <property type="term" value="F:ubiquitin protein ligase activity"/>
    <property type="evidence" value="ECO:0007669"/>
    <property type="project" value="TreeGrafter"/>
</dbReference>